<dbReference type="RefSeq" id="XP_001740661.1">
    <property type="nucleotide sequence ID" value="XM_001740609.1"/>
</dbReference>
<dbReference type="eggNOG" id="ENOG502RBS0">
    <property type="taxonomic scope" value="Eukaryota"/>
</dbReference>
<reference evidence="4" key="1">
    <citation type="submission" date="2007-12" db="EMBL/GenBank/DDBJ databases">
        <title>Annotation of Entamoeba dispar SAW760.</title>
        <authorList>
            <person name="Lorenzi H."/>
            <person name="Inman J."/>
            <person name="Schobel S."/>
            <person name="Amedeo P."/>
            <person name="Caler E."/>
        </authorList>
    </citation>
    <scope>NUCLEOTIDE SEQUENCE [LARGE SCALE GENOMIC DNA]</scope>
    <source>
        <strain evidence="4">ATCC PRA-260 / SAW760</strain>
    </source>
</reference>
<accession>B0ERD4</accession>
<evidence type="ECO:0000313" key="4">
    <source>
        <dbReference type="Proteomes" id="UP000008076"/>
    </source>
</evidence>
<dbReference type="EMBL" id="DS550468">
    <property type="protein sequence ID" value="EDR22925.1"/>
    <property type="molecule type" value="Genomic_DNA"/>
</dbReference>
<sequence length="465" mass="54730">MSASEDTSYSFTEKLEFDEMLFSNNHILLEVLSQTLIYRNVSKSGSNASLILQYYYAHGKVLELLLWMFEKELTENPPETKYFPLQSKLSLFITFYNEYSKLFLMDYLKHVLTPVLDLIVSSTLNISLFQGTNNETNEDETKQTTDNFKHSLDLLIQIIDLLNRNILKEVQYLPPHFNVLIQKIINRLTPYNNVTNGFMSVLLFQITVAPILDNPSIIYYSTEKNIYLSNIHKFSFIKETINSIHQFTKENSFAYIYAIKQQLNDPTPELLKQLINENFYEDQPQTVSKQNSLHKELIKMIKENIQLIIDSLPPRVSDKLLNIINVEHYVLDDYHIFHSVIESINKYCLYYNRQMEHNIKASNEQRRLLQQIQNEYQSYECQLQNKRAKNEQLLNTLNSILQKKGLPTVTRVLPELKIKEKPKKEVDCLLPSVKEEVPKKRGRTRKTTFYEIVMGRKGKKERKDN</sequence>
<evidence type="ECO:0000313" key="3">
    <source>
        <dbReference type="EMBL" id="EDR22925.1"/>
    </source>
</evidence>
<feature type="coiled-coil region" evidence="1">
    <location>
        <begin position="352"/>
        <end position="403"/>
    </location>
</feature>
<dbReference type="VEuPathDB" id="AmoebaDB:EDI_240930"/>
<keyword evidence="4" id="KW-1185">Reference proteome</keyword>
<gene>
    <name evidence="3" type="ORF">EDI_240930</name>
</gene>
<dbReference type="InterPro" id="IPR008936">
    <property type="entry name" value="Rho_GTPase_activation_prot"/>
</dbReference>
<dbReference type="SUPFAM" id="SSF48350">
    <property type="entry name" value="GTPase activation domain, GAP"/>
    <property type="match status" value="1"/>
</dbReference>
<dbReference type="OMA" id="MWAFERE"/>
<protein>
    <recommendedName>
        <fullName evidence="2">Ras-GAP domain-containing protein</fullName>
    </recommendedName>
</protein>
<dbReference type="KEGG" id="edi:EDI_240930"/>
<dbReference type="OrthoDB" id="27439at2759"/>
<dbReference type="GeneID" id="5885828"/>
<evidence type="ECO:0000259" key="2">
    <source>
        <dbReference type="PROSITE" id="PS50018"/>
    </source>
</evidence>
<dbReference type="Gene3D" id="1.10.506.10">
    <property type="entry name" value="GTPase Activation - p120gap, domain 1"/>
    <property type="match status" value="1"/>
</dbReference>
<keyword evidence="1" id="KW-0175">Coiled coil</keyword>
<dbReference type="Proteomes" id="UP000008076">
    <property type="component" value="Unassembled WGS sequence"/>
</dbReference>
<feature type="domain" description="Ras-GAP" evidence="2">
    <location>
        <begin position="43"/>
        <end position="246"/>
    </location>
</feature>
<evidence type="ECO:0000256" key="1">
    <source>
        <dbReference type="SAM" id="Coils"/>
    </source>
</evidence>
<organism evidence="4">
    <name type="scientific">Entamoeba dispar (strain ATCC PRA-260 / SAW760)</name>
    <dbReference type="NCBI Taxonomy" id="370354"/>
    <lineage>
        <taxon>Eukaryota</taxon>
        <taxon>Amoebozoa</taxon>
        <taxon>Evosea</taxon>
        <taxon>Archamoebae</taxon>
        <taxon>Mastigamoebida</taxon>
        <taxon>Entamoebidae</taxon>
        <taxon>Entamoeba</taxon>
    </lineage>
</organism>
<name>B0ERD4_ENTDS</name>
<dbReference type="PROSITE" id="PS50018">
    <property type="entry name" value="RAS_GTPASE_ACTIV_2"/>
    <property type="match status" value="1"/>
</dbReference>
<dbReference type="InterPro" id="IPR001936">
    <property type="entry name" value="RasGAP_dom"/>
</dbReference>
<proteinExistence type="predicted"/>
<dbReference type="AlphaFoldDB" id="B0ERD4"/>